<protein>
    <submittedName>
        <fullName evidence="1">Unannotated protein</fullName>
    </submittedName>
</protein>
<proteinExistence type="predicted"/>
<dbReference type="AlphaFoldDB" id="A0A6J6R4Z5"/>
<gene>
    <name evidence="1" type="ORF">UFOPK2593_01565</name>
</gene>
<name>A0A6J6R4Z5_9ZZZZ</name>
<dbReference type="EMBL" id="CAEZXW010000169">
    <property type="protein sequence ID" value="CAB4718777.1"/>
    <property type="molecule type" value="Genomic_DNA"/>
</dbReference>
<sequence length="29" mass="3031">MFGGKIVAILEAKEAERVLVGRLMAGLSA</sequence>
<evidence type="ECO:0000313" key="1">
    <source>
        <dbReference type="EMBL" id="CAB4718777.1"/>
    </source>
</evidence>
<accession>A0A6J6R4Z5</accession>
<organism evidence="1">
    <name type="scientific">freshwater metagenome</name>
    <dbReference type="NCBI Taxonomy" id="449393"/>
    <lineage>
        <taxon>unclassified sequences</taxon>
        <taxon>metagenomes</taxon>
        <taxon>ecological metagenomes</taxon>
    </lineage>
</organism>
<reference evidence="1" key="1">
    <citation type="submission" date="2020-05" db="EMBL/GenBank/DDBJ databases">
        <authorList>
            <person name="Chiriac C."/>
            <person name="Salcher M."/>
            <person name="Ghai R."/>
            <person name="Kavagutti S V."/>
        </authorList>
    </citation>
    <scope>NUCLEOTIDE SEQUENCE</scope>
</reference>